<dbReference type="GO" id="GO:0015667">
    <property type="term" value="F:site-specific DNA-methyltransferase (cytosine-N4-specific) activity"/>
    <property type="evidence" value="ECO:0007669"/>
    <property type="project" value="UniProtKB-EC"/>
</dbReference>
<dbReference type="GO" id="GO:0009307">
    <property type="term" value="P:DNA restriction-modification system"/>
    <property type="evidence" value="ECO:0007669"/>
    <property type="project" value="UniProtKB-KW"/>
</dbReference>
<dbReference type="InterPro" id="IPR001091">
    <property type="entry name" value="RM_Methyltransferase"/>
</dbReference>
<keyword evidence="3" id="KW-0489">Methyltransferase</keyword>
<evidence type="ECO:0000256" key="7">
    <source>
        <dbReference type="ARBA" id="ARBA00023125"/>
    </source>
</evidence>
<evidence type="ECO:0000256" key="8">
    <source>
        <dbReference type="ARBA" id="ARBA00049120"/>
    </source>
</evidence>
<organism evidence="10">
    <name type="scientific">marine sediment metagenome</name>
    <dbReference type="NCBI Taxonomy" id="412755"/>
    <lineage>
        <taxon>unclassified sequences</taxon>
        <taxon>metagenomes</taxon>
        <taxon>ecological metagenomes</taxon>
    </lineage>
</organism>
<dbReference type="GO" id="GO:0003677">
    <property type="term" value="F:DNA binding"/>
    <property type="evidence" value="ECO:0007669"/>
    <property type="project" value="UniProtKB-KW"/>
</dbReference>
<protein>
    <recommendedName>
        <fullName evidence="2">site-specific DNA-methyltransferase (cytosine-N(4)-specific)</fullName>
        <ecNumber evidence="2">2.1.1.113</ecNumber>
    </recommendedName>
</protein>
<keyword evidence="5" id="KW-0949">S-adenosyl-L-methionine</keyword>
<evidence type="ECO:0000256" key="2">
    <source>
        <dbReference type="ARBA" id="ARBA00012185"/>
    </source>
</evidence>
<proteinExistence type="inferred from homology"/>
<keyword evidence="7" id="KW-0238">DNA-binding</keyword>
<evidence type="ECO:0000256" key="4">
    <source>
        <dbReference type="ARBA" id="ARBA00022679"/>
    </source>
</evidence>
<dbReference type="PRINTS" id="PR00508">
    <property type="entry name" value="S21N4MTFRASE"/>
</dbReference>
<gene>
    <name evidence="10" type="ORF">LCGC14_0342210</name>
</gene>
<evidence type="ECO:0000313" key="10">
    <source>
        <dbReference type="EMBL" id="KKN79204.1"/>
    </source>
</evidence>
<dbReference type="Pfam" id="PF01555">
    <property type="entry name" value="N6_N4_Mtase"/>
    <property type="match status" value="1"/>
</dbReference>
<dbReference type="PROSITE" id="PS00093">
    <property type="entry name" value="N4_MTASE"/>
    <property type="match status" value="1"/>
</dbReference>
<comment type="similarity">
    <text evidence="1">Belongs to the N(4)/N(6)-methyltransferase family. N(4) subfamily.</text>
</comment>
<dbReference type="SUPFAM" id="SSF53335">
    <property type="entry name" value="S-adenosyl-L-methionine-dependent methyltransferases"/>
    <property type="match status" value="1"/>
</dbReference>
<reference evidence="10" key="1">
    <citation type="journal article" date="2015" name="Nature">
        <title>Complex archaea that bridge the gap between prokaryotes and eukaryotes.</title>
        <authorList>
            <person name="Spang A."/>
            <person name="Saw J.H."/>
            <person name="Jorgensen S.L."/>
            <person name="Zaremba-Niedzwiedzka K."/>
            <person name="Martijn J."/>
            <person name="Lind A.E."/>
            <person name="van Eijk R."/>
            <person name="Schleper C."/>
            <person name="Guy L."/>
            <person name="Ettema T.J."/>
        </authorList>
    </citation>
    <scope>NUCLEOTIDE SEQUENCE</scope>
</reference>
<evidence type="ECO:0000256" key="3">
    <source>
        <dbReference type="ARBA" id="ARBA00022603"/>
    </source>
</evidence>
<dbReference type="InterPro" id="IPR017985">
    <property type="entry name" value="MeTrfase_CN4_CS"/>
</dbReference>
<keyword evidence="6" id="KW-0680">Restriction system</keyword>
<evidence type="ECO:0000256" key="1">
    <source>
        <dbReference type="ARBA" id="ARBA00010203"/>
    </source>
</evidence>
<feature type="domain" description="DNA methylase N-4/N-6" evidence="9">
    <location>
        <begin position="27"/>
        <end position="88"/>
    </location>
</feature>
<name>A0A0F9TIW4_9ZZZZ</name>
<dbReference type="EC" id="2.1.1.113" evidence="2"/>
<dbReference type="GO" id="GO:0008170">
    <property type="term" value="F:N-methyltransferase activity"/>
    <property type="evidence" value="ECO:0007669"/>
    <property type="project" value="InterPro"/>
</dbReference>
<keyword evidence="4" id="KW-0808">Transferase</keyword>
<dbReference type="AlphaFoldDB" id="A0A0F9TIW4"/>
<dbReference type="InterPro" id="IPR002941">
    <property type="entry name" value="DNA_methylase_N4/N6"/>
</dbReference>
<comment type="catalytic activity">
    <reaction evidence="8">
        <text>a 2'-deoxycytidine in DNA + S-adenosyl-L-methionine = an N(4)-methyl-2'-deoxycytidine in DNA + S-adenosyl-L-homocysteine + H(+)</text>
        <dbReference type="Rhea" id="RHEA:16857"/>
        <dbReference type="Rhea" id="RHEA-COMP:11369"/>
        <dbReference type="Rhea" id="RHEA-COMP:13674"/>
        <dbReference type="ChEBI" id="CHEBI:15378"/>
        <dbReference type="ChEBI" id="CHEBI:57856"/>
        <dbReference type="ChEBI" id="CHEBI:59789"/>
        <dbReference type="ChEBI" id="CHEBI:85452"/>
        <dbReference type="ChEBI" id="CHEBI:137933"/>
        <dbReference type="EC" id="2.1.1.113"/>
    </reaction>
</comment>
<evidence type="ECO:0000256" key="6">
    <source>
        <dbReference type="ARBA" id="ARBA00022747"/>
    </source>
</evidence>
<evidence type="ECO:0000256" key="5">
    <source>
        <dbReference type="ARBA" id="ARBA00022691"/>
    </source>
</evidence>
<accession>A0A0F9TIW4</accession>
<comment type="caution">
    <text evidence="10">The sequence shown here is derived from an EMBL/GenBank/DDBJ whole genome shotgun (WGS) entry which is preliminary data.</text>
</comment>
<evidence type="ECO:0000259" key="9">
    <source>
        <dbReference type="Pfam" id="PF01555"/>
    </source>
</evidence>
<dbReference type="GO" id="GO:0032259">
    <property type="term" value="P:methylation"/>
    <property type="evidence" value="ECO:0007669"/>
    <property type="project" value="UniProtKB-KW"/>
</dbReference>
<dbReference type="EMBL" id="LAZR01000251">
    <property type="protein sequence ID" value="KKN79204.1"/>
    <property type="molecule type" value="Genomic_DNA"/>
</dbReference>
<sequence>MNISEIENTVIFGDALEQVRKLTDKSVNCVITSPPYWQLRCYGFDGQWGWEPTFQEYLENLWSLMDEIYRVLTDDGTVFINLGDSYASKGSGREPGSGKFQYEFNK</sequence>
<dbReference type="Gene3D" id="3.40.50.150">
    <property type="entry name" value="Vaccinia Virus protein VP39"/>
    <property type="match status" value="1"/>
</dbReference>
<dbReference type="InterPro" id="IPR029063">
    <property type="entry name" value="SAM-dependent_MTases_sf"/>
</dbReference>